<proteinExistence type="predicted"/>
<accession>A0ACB8UL54</accession>
<comment type="caution">
    <text evidence="1">The sequence shown here is derived from an EMBL/GenBank/DDBJ whole genome shotgun (WGS) entry which is preliminary data.</text>
</comment>
<reference evidence="1" key="1">
    <citation type="journal article" date="2021" name="Environ. Microbiol.">
        <title>Gene family expansions and transcriptome signatures uncover fungal adaptations to wood decay.</title>
        <authorList>
            <person name="Hage H."/>
            <person name="Miyauchi S."/>
            <person name="Viragh M."/>
            <person name="Drula E."/>
            <person name="Min B."/>
            <person name="Chaduli D."/>
            <person name="Navarro D."/>
            <person name="Favel A."/>
            <person name="Norest M."/>
            <person name="Lesage-Meessen L."/>
            <person name="Balint B."/>
            <person name="Merenyi Z."/>
            <person name="de Eugenio L."/>
            <person name="Morin E."/>
            <person name="Martinez A.T."/>
            <person name="Baldrian P."/>
            <person name="Stursova M."/>
            <person name="Martinez M.J."/>
            <person name="Novotny C."/>
            <person name="Magnuson J.K."/>
            <person name="Spatafora J.W."/>
            <person name="Maurice S."/>
            <person name="Pangilinan J."/>
            <person name="Andreopoulos W."/>
            <person name="LaButti K."/>
            <person name="Hundley H."/>
            <person name="Na H."/>
            <person name="Kuo A."/>
            <person name="Barry K."/>
            <person name="Lipzen A."/>
            <person name="Henrissat B."/>
            <person name="Riley R."/>
            <person name="Ahrendt S."/>
            <person name="Nagy L.G."/>
            <person name="Grigoriev I.V."/>
            <person name="Martin F."/>
            <person name="Rosso M.N."/>
        </authorList>
    </citation>
    <scope>NUCLEOTIDE SEQUENCE</scope>
    <source>
        <strain evidence="1">CBS 384.51</strain>
    </source>
</reference>
<dbReference type="Proteomes" id="UP001055072">
    <property type="component" value="Unassembled WGS sequence"/>
</dbReference>
<evidence type="ECO:0000313" key="1">
    <source>
        <dbReference type="EMBL" id="KAI0095003.1"/>
    </source>
</evidence>
<dbReference type="EMBL" id="MU274900">
    <property type="protein sequence ID" value="KAI0095003.1"/>
    <property type="molecule type" value="Genomic_DNA"/>
</dbReference>
<name>A0ACB8UL54_9APHY</name>
<keyword evidence="2" id="KW-1185">Reference proteome</keyword>
<protein>
    <submittedName>
        <fullName evidence="1">Uncharacterized protein</fullName>
    </submittedName>
</protein>
<organism evidence="1 2">
    <name type="scientific">Irpex rosettiformis</name>
    <dbReference type="NCBI Taxonomy" id="378272"/>
    <lineage>
        <taxon>Eukaryota</taxon>
        <taxon>Fungi</taxon>
        <taxon>Dikarya</taxon>
        <taxon>Basidiomycota</taxon>
        <taxon>Agaricomycotina</taxon>
        <taxon>Agaricomycetes</taxon>
        <taxon>Polyporales</taxon>
        <taxon>Irpicaceae</taxon>
        <taxon>Irpex</taxon>
    </lineage>
</organism>
<gene>
    <name evidence="1" type="ORF">BDY19DRAFT_60117</name>
</gene>
<sequence>MQLHGLILHCTILFSTGTLPFMVHSTALIALLPTVQMSDIAGIQCITVRLSTPTPGAFPTVHSSHRHPMTRDAPAPKHDK</sequence>
<evidence type="ECO:0000313" key="2">
    <source>
        <dbReference type="Proteomes" id="UP001055072"/>
    </source>
</evidence>